<dbReference type="Gene3D" id="1.10.10.10">
    <property type="entry name" value="Winged helix-like DNA-binding domain superfamily/Winged helix DNA-binding domain"/>
    <property type="match status" value="1"/>
</dbReference>
<evidence type="ECO:0000259" key="4">
    <source>
        <dbReference type="PROSITE" id="PS50043"/>
    </source>
</evidence>
<keyword evidence="2" id="KW-0238">DNA-binding</keyword>
<gene>
    <name evidence="5" type="ORF">H8F21_16230</name>
</gene>
<protein>
    <submittedName>
        <fullName evidence="5">Helix-turn-helix transcriptional regulator</fullName>
    </submittedName>
</protein>
<evidence type="ECO:0000256" key="1">
    <source>
        <dbReference type="ARBA" id="ARBA00023015"/>
    </source>
</evidence>
<proteinExistence type="predicted"/>
<dbReference type="PROSITE" id="PS50043">
    <property type="entry name" value="HTH_LUXR_2"/>
    <property type="match status" value="1"/>
</dbReference>
<keyword evidence="1" id="KW-0805">Transcription regulation</keyword>
<dbReference type="InterPro" id="IPR016032">
    <property type="entry name" value="Sig_transdc_resp-reg_C-effctor"/>
</dbReference>
<dbReference type="SMART" id="SM00421">
    <property type="entry name" value="HTH_LUXR"/>
    <property type="match status" value="1"/>
</dbReference>
<evidence type="ECO:0000313" key="6">
    <source>
        <dbReference type="Proteomes" id="UP000745663"/>
    </source>
</evidence>
<name>A0ABS2BZR3_9PSED</name>
<keyword evidence="6" id="KW-1185">Reference proteome</keyword>
<dbReference type="SUPFAM" id="SSF46894">
    <property type="entry name" value="C-terminal effector domain of the bipartite response regulators"/>
    <property type="match status" value="1"/>
</dbReference>
<evidence type="ECO:0000256" key="2">
    <source>
        <dbReference type="ARBA" id="ARBA00023125"/>
    </source>
</evidence>
<evidence type="ECO:0000256" key="3">
    <source>
        <dbReference type="ARBA" id="ARBA00023163"/>
    </source>
</evidence>
<reference evidence="5 6" key="1">
    <citation type="submission" date="2020-08" db="EMBL/GenBank/DDBJ databases">
        <title>Description of novel Pseudomonas species.</title>
        <authorList>
            <person name="Duman M."/>
            <person name="Mulet M."/>
            <person name="Altun S."/>
            <person name="Saticioglu I.B."/>
            <person name="Lalucat J."/>
            <person name="Garcia-Valdes E."/>
        </authorList>
    </citation>
    <scope>NUCLEOTIDE SEQUENCE [LARGE SCALE GENOMIC DNA]</scope>
    <source>
        <strain evidence="5 6">P66</strain>
    </source>
</reference>
<dbReference type="PROSITE" id="PS00622">
    <property type="entry name" value="HTH_LUXR_1"/>
    <property type="match status" value="1"/>
</dbReference>
<dbReference type="EMBL" id="JACOPV010000009">
    <property type="protein sequence ID" value="MBM5459117.1"/>
    <property type="molecule type" value="Genomic_DNA"/>
</dbReference>
<dbReference type="PRINTS" id="PR00038">
    <property type="entry name" value="HTHLUXR"/>
</dbReference>
<dbReference type="Pfam" id="PF00196">
    <property type="entry name" value="GerE"/>
    <property type="match status" value="1"/>
</dbReference>
<feature type="domain" description="HTH luxR-type" evidence="4">
    <location>
        <begin position="5"/>
        <end position="72"/>
    </location>
</feature>
<dbReference type="PANTHER" id="PTHR44688:SF16">
    <property type="entry name" value="DNA-BINDING TRANSCRIPTIONAL ACTIVATOR DEVR_DOSR"/>
    <property type="match status" value="1"/>
</dbReference>
<accession>A0ABS2BZR3</accession>
<dbReference type="Proteomes" id="UP000745663">
    <property type="component" value="Unassembled WGS sequence"/>
</dbReference>
<sequence length="96" mass="10251">MGPGLLALVARLTGRELTVARLAAKGLSSKRIARELGISDLTVRKHRENVLRKVELCDTAQLAVCWLLIERGLQEGAFGRAADSESAAVNTASVPL</sequence>
<comment type="caution">
    <text evidence="5">The sequence shown here is derived from an EMBL/GenBank/DDBJ whole genome shotgun (WGS) entry which is preliminary data.</text>
</comment>
<dbReference type="InterPro" id="IPR000792">
    <property type="entry name" value="Tscrpt_reg_LuxR_C"/>
</dbReference>
<dbReference type="InterPro" id="IPR036388">
    <property type="entry name" value="WH-like_DNA-bd_sf"/>
</dbReference>
<dbReference type="CDD" id="cd06170">
    <property type="entry name" value="LuxR_C_like"/>
    <property type="match status" value="1"/>
</dbReference>
<evidence type="ECO:0000313" key="5">
    <source>
        <dbReference type="EMBL" id="MBM5459117.1"/>
    </source>
</evidence>
<organism evidence="5 6">
    <name type="scientific">Pseudomonas arcuscaelestis</name>
    <dbReference type="NCBI Taxonomy" id="2710591"/>
    <lineage>
        <taxon>Bacteria</taxon>
        <taxon>Pseudomonadati</taxon>
        <taxon>Pseudomonadota</taxon>
        <taxon>Gammaproteobacteria</taxon>
        <taxon>Pseudomonadales</taxon>
        <taxon>Pseudomonadaceae</taxon>
        <taxon>Pseudomonas</taxon>
    </lineage>
</organism>
<dbReference type="PANTHER" id="PTHR44688">
    <property type="entry name" value="DNA-BINDING TRANSCRIPTIONAL ACTIVATOR DEVR_DOSR"/>
    <property type="match status" value="1"/>
</dbReference>
<keyword evidence="3" id="KW-0804">Transcription</keyword>